<feature type="chain" id="PRO_5044763553" description="Hydrophobic seed protein domain-containing protein" evidence="3">
    <location>
        <begin position="26"/>
        <end position="202"/>
    </location>
</feature>
<feature type="compositionally biased region" description="Pro residues" evidence="2">
    <location>
        <begin position="47"/>
        <end position="57"/>
    </location>
</feature>
<feature type="region of interest" description="Disordered" evidence="2">
    <location>
        <begin position="29"/>
        <end position="100"/>
    </location>
</feature>
<dbReference type="Gene3D" id="1.10.10.1890">
    <property type="entry name" value="Ska1 microtubule binding domain-like"/>
    <property type="match status" value="1"/>
</dbReference>
<organism evidence="4 5">
    <name type="scientific">Ilex paraguariensis</name>
    <name type="common">yerba mate</name>
    <dbReference type="NCBI Taxonomy" id="185542"/>
    <lineage>
        <taxon>Eukaryota</taxon>
        <taxon>Viridiplantae</taxon>
        <taxon>Streptophyta</taxon>
        <taxon>Embryophyta</taxon>
        <taxon>Tracheophyta</taxon>
        <taxon>Spermatophyta</taxon>
        <taxon>Magnoliopsida</taxon>
        <taxon>eudicotyledons</taxon>
        <taxon>Gunneridae</taxon>
        <taxon>Pentapetalae</taxon>
        <taxon>asterids</taxon>
        <taxon>campanulids</taxon>
        <taxon>Aquifoliales</taxon>
        <taxon>Aquifoliaceae</taxon>
        <taxon>Ilex</taxon>
    </lineage>
</organism>
<evidence type="ECO:0000256" key="2">
    <source>
        <dbReference type="SAM" id="MobiDB-lite"/>
    </source>
</evidence>
<dbReference type="PANTHER" id="PTHR28573">
    <property type="entry name" value="SPINDLE AND KINETOCHORE-ASSOCIATED PROTEIN 1"/>
    <property type="match status" value="1"/>
</dbReference>
<dbReference type="Proteomes" id="UP001642360">
    <property type="component" value="Unassembled WGS sequence"/>
</dbReference>
<feature type="signal peptide" evidence="3">
    <location>
        <begin position="1"/>
        <end position="25"/>
    </location>
</feature>
<evidence type="ECO:0000313" key="5">
    <source>
        <dbReference type="Proteomes" id="UP001642360"/>
    </source>
</evidence>
<evidence type="ECO:0000256" key="3">
    <source>
        <dbReference type="SAM" id="SignalP"/>
    </source>
</evidence>
<accession>A0ABC8S4R3</accession>
<gene>
    <name evidence="4" type="ORF">ILEXP_LOCUS20334</name>
</gene>
<comment type="caution">
    <text evidence="4">The sequence shown here is derived from an EMBL/GenBank/DDBJ whole genome shotgun (WGS) entry which is preliminary data.</text>
</comment>
<dbReference type="AlphaFoldDB" id="A0ABC8S4R3"/>
<feature type="compositionally biased region" description="Low complexity" evidence="2">
    <location>
        <begin position="58"/>
        <end position="95"/>
    </location>
</feature>
<name>A0ABC8S4R3_9AQUA</name>
<evidence type="ECO:0008006" key="6">
    <source>
        <dbReference type="Google" id="ProtNLM"/>
    </source>
</evidence>
<dbReference type="EMBL" id="CAUOFW020002217">
    <property type="protein sequence ID" value="CAK9152135.1"/>
    <property type="molecule type" value="Genomic_DNA"/>
</dbReference>
<comment type="similarity">
    <text evidence="1">Belongs to the SKA1 family.</text>
</comment>
<evidence type="ECO:0000256" key="1">
    <source>
        <dbReference type="ARBA" id="ARBA00006836"/>
    </source>
</evidence>
<keyword evidence="3" id="KW-0732">Signal</keyword>
<sequence length="202" mass="21221">MTTKAHSSTTLFLFLSLLFFVIARGRAPSTNPASAPMASPTGNNSSPPMPSSAPPPASTSNNSTPPPASTSNNPTPPTSTSNNSTPPASPGSVLPPLMPSFAPPPPLMTPNCNCTIDPRRLAICSLPLYGVSHSAAQQACCLQLRLHSRADAYSCICKAINDKTALKLDNTGKAILTVLRHLGRITESRVGHHRVIILLRPQ</sequence>
<proteinExistence type="inferred from homology"/>
<evidence type="ECO:0000313" key="4">
    <source>
        <dbReference type="EMBL" id="CAK9152135.1"/>
    </source>
</evidence>
<dbReference type="Pfam" id="PF07160">
    <property type="entry name" value="SKA1"/>
    <property type="match status" value="1"/>
</dbReference>
<dbReference type="InterPro" id="IPR042031">
    <property type="entry name" value="SKA1_MBD_sf"/>
</dbReference>
<dbReference type="InterPro" id="IPR009829">
    <property type="entry name" value="SKA1"/>
</dbReference>
<keyword evidence="5" id="KW-1185">Reference proteome</keyword>
<protein>
    <recommendedName>
        <fullName evidence="6">Hydrophobic seed protein domain-containing protein</fullName>
    </recommendedName>
</protein>
<reference evidence="4 5" key="1">
    <citation type="submission" date="2024-02" db="EMBL/GenBank/DDBJ databases">
        <authorList>
            <person name="Vignale AGUSTIN F."/>
            <person name="Sosa J E."/>
            <person name="Modenutti C."/>
        </authorList>
    </citation>
    <scope>NUCLEOTIDE SEQUENCE [LARGE SCALE GENOMIC DNA]</scope>
</reference>
<dbReference type="PANTHER" id="PTHR28573:SF1">
    <property type="entry name" value="SPINDLE AND KINETOCHORE-ASSOCIATED PROTEIN 1"/>
    <property type="match status" value="1"/>
</dbReference>